<proteinExistence type="predicted"/>
<dbReference type="RefSeq" id="WP_406853904.1">
    <property type="nucleotide sequence ID" value="NZ_CP157484.1"/>
</dbReference>
<protein>
    <submittedName>
        <fullName evidence="2">Uncharacterized protein</fullName>
    </submittedName>
</protein>
<feature type="region of interest" description="Disordered" evidence="1">
    <location>
        <begin position="1"/>
        <end position="24"/>
    </location>
</feature>
<gene>
    <name evidence="2" type="ORF">ABEG18_15205</name>
</gene>
<evidence type="ECO:0000256" key="1">
    <source>
        <dbReference type="SAM" id="MobiDB-lite"/>
    </source>
</evidence>
<accession>A0AAU7J9N9</accession>
<reference evidence="2" key="1">
    <citation type="submission" date="2024-05" db="EMBL/GenBank/DDBJ databases">
        <authorList>
            <person name="Kim S."/>
            <person name="Heo J."/>
            <person name="Choi H."/>
            <person name="Choi Y."/>
            <person name="Kwon S.-W."/>
            <person name="Kim Y."/>
        </authorList>
    </citation>
    <scope>NUCLEOTIDE SEQUENCE</scope>
    <source>
        <strain evidence="2">KACC 23698</strain>
    </source>
</reference>
<sequence length="95" mass="10227">MKYSPAQPRTPAGQQGAGQWTDAPNGVELDPLDLILQISYDFGSLIAEVPYSGGRLCVYRFSFGDVIAEGPARFACPTWTTPAAVSHGILLNDNR</sequence>
<evidence type="ECO:0000313" key="2">
    <source>
        <dbReference type="EMBL" id="XBO37082.1"/>
    </source>
</evidence>
<dbReference type="EMBL" id="CP157484">
    <property type="protein sequence ID" value="XBO37082.1"/>
    <property type="molecule type" value="Genomic_DNA"/>
</dbReference>
<name>A0AAU7J9N9_9HYPH</name>
<organism evidence="2">
    <name type="scientific">Alsobacter sp. KACC 23698</name>
    <dbReference type="NCBI Taxonomy" id="3149229"/>
    <lineage>
        <taxon>Bacteria</taxon>
        <taxon>Pseudomonadati</taxon>
        <taxon>Pseudomonadota</taxon>
        <taxon>Alphaproteobacteria</taxon>
        <taxon>Hyphomicrobiales</taxon>
        <taxon>Alsobacteraceae</taxon>
        <taxon>Alsobacter</taxon>
    </lineage>
</organism>
<dbReference type="AlphaFoldDB" id="A0AAU7J9N9"/>